<evidence type="ECO:0008006" key="5">
    <source>
        <dbReference type="Google" id="ProtNLM"/>
    </source>
</evidence>
<organism evidence="3 4">
    <name type="scientific">Trichococcus shcherbakoviae</name>
    <dbReference type="NCBI Taxonomy" id="2094020"/>
    <lineage>
        <taxon>Bacteria</taxon>
        <taxon>Bacillati</taxon>
        <taxon>Bacillota</taxon>
        <taxon>Bacilli</taxon>
        <taxon>Lactobacillales</taxon>
        <taxon>Carnobacteriaceae</taxon>
        <taxon>Trichococcus</taxon>
    </lineage>
</organism>
<dbReference type="AlphaFoldDB" id="A0A383TFC0"/>
<dbReference type="InterPro" id="IPR004919">
    <property type="entry name" value="GmrSD_N"/>
</dbReference>
<proteinExistence type="predicted"/>
<evidence type="ECO:0000313" key="4">
    <source>
        <dbReference type="Proteomes" id="UP000262072"/>
    </source>
</evidence>
<feature type="domain" description="GmrSD restriction endonucleases C-terminal" evidence="2">
    <location>
        <begin position="408"/>
        <end position="547"/>
    </location>
</feature>
<dbReference type="Pfam" id="PF07510">
    <property type="entry name" value="GmrSD_C"/>
    <property type="match status" value="1"/>
</dbReference>
<accession>A0A383TFC0</accession>
<gene>
    <name evidence="3" type="ORF">TART1_1138</name>
</gene>
<dbReference type="Pfam" id="PF03235">
    <property type="entry name" value="GmrSD_N"/>
    <property type="match status" value="1"/>
</dbReference>
<feature type="domain" description="GmrSD restriction endonucleases N-terminal" evidence="1">
    <location>
        <begin position="9"/>
        <end position="218"/>
    </location>
</feature>
<name>A0A383TFC0_9LACT</name>
<dbReference type="OrthoDB" id="9798761at2"/>
<reference evidence="4" key="1">
    <citation type="submission" date="2018-05" db="EMBL/GenBank/DDBJ databases">
        <authorList>
            <person name="Strepis N."/>
        </authorList>
    </citation>
    <scope>NUCLEOTIDE SEQUENCE [LARGE SCALE GENOMIC DNA]</scope>
</reference>
<evidence type="ECO:0000313" key="3">
    <source>
        <dbReference type="EMBL" id="SYZ78354.1"/>
    </source>
</evidence>
<dbReference type="InterPro" id="IPR011089">
    <property type="entry name" value="GmrSD_C"/>
</dbReference>
<dbReference type="Proteomes" id="UP000262072">
    <property type="component" value="Unassembled WGS sequence"/>
</dbReference>
<evidence type="ECO:0000259" key="2">
    <source>
        <dbReference type="Pfam" id="PF07510"/>
    </source>
</evidence>
<evidence type="ECO:0000259" key="1">
    <source>
        <dbReference type="Pfam" id="PF03235"/>
    </source>
</evidence>
<protein>
    <recommendedName>
        <fullName evidence="5">DUF262 domain-containing protein</fullName>
    </recommendedName>
</protein>
<sequence>MQGNVIPLSQLMQGGGARFIIPVYQRNYDWKKANCKKLYDDLIDVSQTDKKKHFFGSIVYKPSGMMSEVIIIDGQQRLTTVSLLLLAMMNLLFEGKVTSNEESKAEMIKDLYLTNPFKKGEEKLKLKPIKKDNLAFQKLFGDPDEFIMSSNMTVNYLYFYNRIQEKNISVDELFSAIQKLEIMQVSLDSPEDDPQLIFESLNSTGLDLSEGDKIRNFILMGESPSNQEEYYEKYWNLIEEKTAYDVSDFIRHYLTLKQNKIPNFSNIYFDFKEYVTVNGITIKSLLIDLLAYAKRYEQIKEASTTTKGVNEVLKRINVLEMNVMTPFFLETLKNYEETILSEDELLDIFRVTENFIVRRSICNLPTNALNKIYSTLNRDVLKLKTNQDNYADVMKYILLNKTGSARLPKDDEFREAINSKDFYHINNKWRAYIFNRLENRESKETTEIIDGLLNAKKYSIEHIMPQTLSKEWQKDLGKNYKEVHEIWLNRIANLTVTGYNSNYSNRTFSVKRDMRDGFKASPFRLNEYVKKAERWTEQELKARAKDMEKNALNLWKYPSTAFEPIIIDVGTVPFDSDQDYTGMTVAAFEFLGSGRIPVKYWKEMIIKIIKMLFDKDPSGLYQLAASEESGLAASFIEERRDGYVEIAERLYFYGETSTWAKENSLKKLFELYKIAEDDLMIEFRDGEFGDPEGKKKIQNAVMDTIKSVLDTNPEIIRDSKANFRYIRFTTQTLDALIEKTGSGWTASKRVLLFECDIKSGKIGFTLYVGPGDESTRQNILKIAEKNQAQTFFSEISSGKKWTQIYRKDILPKNYIEQYKDNVEDLKNDVKENIDDFFSTDMIQINDLIASEYRS</sequence>
<dbReference type="RefSeq" id="WP_119092942.1">
    <property type="nucleotide sequence ID" value="NZ_UNRR01000018.1"/>
</dbReference>
<dbReference type="PANTHER" id="PTHR35149:SF2">
    <property type="entry name" value="DUF262 DOMAIN-CONTAINING PROTEIN"/>
    <property type="match status" value="1"/>
</dbReference>
<dbReference type="EMBL" id="UNRR01000018">
    <property type="protein sequence ID" value="SYZ78354.1"/>
    <property type="molecule type" value="Genomic_DNA"/>
</dbReference>
<dbReference type="PANTHER" id="PTHR35149">
    <property type="entry name" value="SLL5132 PROTEIN"/>
    <property type="match status" value="1"/>
</dbReference>